<dbReference type="Proteomes" id="UP000253551">
    <property type="component" value="Unassembled WGS sequence"/>
</dbReference>
<dbReference type="Pfam" id="PF02996">
    <property type="entry name" value="Prefoldin"/>
    <property type="match status" value="1"/>
</dbReference>
<dbReference type="InterPro" id="IPR052255">
    <property type="entry name" value="RNA_pol_II_subunit5-mediator"/>
</dbReference>
<dbReference type="GO" id="GO:0019212">
    <property type="term" value="F:phosphatase inhibitor activity"/>
    <property type="evidence" value="ECO:0007669"/>
    <property type="project" value="TreeGrafter"/>
</dbReference>
<accession>A0A367KW55</accession>
<dbReference type="STRING" id="4846.A0A367KW55"/>
<dbReference type="CDD" id="cd23159">
    <property type="entry name" value="Prefoldin_URI1"/>
    <property type="match status" value="1"/>
</dbReference>
<organism evidence="6 7">
    <name type="scientific">Rhizopus stolonifer</name>
    <name type="common">Rhizopus nigricans</name>
    <dbReference type="NCBI Taxonomy" id="4846"/>
    <lineage>
        <taxon>Eukaryota</taxon>
        <taxon>Fungi</taxon>
        <taxon>Fungi incertae sedis</taxon>
        <taxon>Mucoromycota</taxon>
        <taxon>Mucoromycotina</taxon>
        <taxon>Mucoromycetes</taxon>
        <taxon>Mucorales</taxon>
        <taxon>Mucorineae</taxon>
        <taxon>Rhizopodaceae</taxon>
        <taxon>Rhizopus</taxon>
    </lineage>
</organism>
<dbReference type="EMBL" id="PJQM01000156">
    <property type="protein sequence ID" value="RCI06426.1"/>
    <property type="molecule type" value="Genomic_DNA"/>
</dbReference>
<dbReference type="GO" id="GO:0005634">
    <property type="term" value="C:nucleus"/>
    <property type="evidence" value="ECO:0007669"/>
    <property type="project" value="UniProtKB-SubCell"/>
</dbReference>
<evidence type="ECO:0000256" key="3">
    <source>
        <dbReference type="ARBA" id="ARBA00038295"/>
    </source>
</evidence>
<keyword evidence="2" id="KW-0539">Nucleus</keyword>
<keyword evidence="4" id="KW-0175">Coiled coil</keyword>
<feature type="compositionally biased region" description="Basic and acidic residues" evidence="5">
    <location>
        <begin position="326"/>
        <end position="340"/>
    </location>
</feature>
<dbReference type="GO" id="GO:0000122">
    <property type="term" value="P:negative regulation of transcription by RNA polymerase II"/>
    <property type="evidence" value="ECO:0007669"/>
    <property type="project" value="TreeGrafter"/>
</dbReference>
<feature type="compositionally biased region" description="Polar residues" evidence="5">
    <location>
        <begin position="459"/>
        <end position="469"/>
    </location>
</feature>
<evidence type="ECO:0000256" key="5">
    <source>
        <dbReference type="SAM" id="MobiDB-lite"/>
    </source>
</evidence>
<feature type="compositionally biased region" description="Basic and acidic residues" evidence="5">
    <location>
        <begin position="262"/>
        <end position="273"/>
    </location>
</feature>
<evidence type="ECO:0000256" key="1">
    <source>
        <dbReference type="ARBA" id="ARBA00004123"/>
    </source>
</evidence>
<feature type="region of interest" description="Disordered" evidence="5">
    <location>
        <begin position="391"/>
        <end position="470"/>
    </location>
</feature>
<gene>
    <name evidence="6" type="primary">URI1</name>
    <name evidence="6" type="ORF">CU098_013709</name>
</gene>
<feature type="non-terminal residue" evidence="6">
    <location>
        <position position="611"/>
    </location>
</feature>
<dbReference type="OrthoDB" id="21413at2759"/>
<feature type="compositionally biased region" description="Acidic residues" evidence="5">
    <location>
        <begin position="216"/>
        <end position="238"/>
    </location>
</feature>
<dbReference type="Gene3D" id="1.10.287.370">
    <property type="match status" value="1"/>
</dbReference>
<comment type="subcellular location">
    <subcellularLocation>
        <location evidence="1">Nucleus</location>
    </subcellularLocation>
</comment>
<evidence type="ECO:0000256" key="2">
    <source>
        <dbReference type="ARBA" id="ARBA00023242"/>
    </source>
</evidence>
<name>A0A367KW55_RHIST</name>
<dbReference type="SUPFAM" id="SSF46579">
    <property type="entry name" value="Prefoldin"/>
    <property type="match status" value="1"/>
</dbReference>
<reference evidence="6 7" key="1">
    <citation type="journal article" date="2018" name="G3 (Bethesda)">
        <title>Phylogenetic and Phylogenomic Definition of Rhizopus Species.</title>
        <authorList>
            <person name="Gryganskyi A.P."/>
            <person name="Golan J."/>
            <person name="Dolatabadi S."/>
            <person name="Mondo S."/>
            <person name="Robb S."/>
            <person name="Idnurm A."/>
            <person name="Muszewska A."/>
            <person name="Steczkiewicz K."/>
            <person name="Masonjones S."/>
            <person name="Liao H.L."/>
            <person name="Gajdeczka M.T."/>
            <person name="Anike F."/>
            <person name="Vuek A."/>
            <person name="Anishchenko I.M."/>
            <person name="Voigt K."/>
            <person name="de Hoog G.S."/>
            <person name="Smith M.E."/>
            <person name="Heitman J."/>
            <person name="Vilgalys R."/>
            <person name="Stajich J.E."/>
        </authorList>
    </citation>
    <scope>NUCLEOTIDE SEQUENCE [LARGE SCALE GENOMIC DNA]</scope>
    <source>
        <strain evidence="6 7">LSU 92-RS-03</strain>
    </source>
</reference>
<dbReference type="InterPro" id="IPR009053">
    <property type="entry name" value="Prefoldin"/>
</dbReference>
<dbReference type="PANTHER" id="PTHR15111:SF0">
    <property type="entry name" value="UNCONVENTIONAL PREFOLDIN RPB5 INTERACTOR 1"/>
    <property type="match status" value="1"/>
</dbReference>
<evidence type="ECO:0000313" key="6">
    <source>
        <dbReference type="EMBL" id="RCI06426.1"/>
    </source>
</evidence>
<evidence type="ECO:0000256" key="4">
    <source>
        <dbReference type="SAM" id="Coils"/>
    </source>
</evidence>
<dbReference type="GO" id="GO:0003714">
    <property type="term" value="F:transcription corepressor activity"/>
    <property type="evidence" value="ECO:0007669"/>
    <property type="project" value="TreeGrafter"/>
</dbReference>
<feature type="region of interest" description="Disordered" evidence="5">
    <location>
        <begin position="213"/>
        <end position="356"/>
    </location>
</feature>
<feature type="compositionally biased region" description="Basic and acidic residues" evidence="5">
    <location>
        <begin position="294"/>
        <end position="317"/>
    </location>
</feature>
<evidence type="ECO:0000313" key="7">
    <source>
        <dbReference type="Proteomes" id="UP000253551"/>
    </source>
</evidence>
<comment type="similarity">
    <text evidence="3">Belongs to the RNA polymerase II subunit 5-mediating protein family.</text>
</comment>
<dbReference type="InterPro" id="IPR004127">
    <property type="entry name" value="Prefoldin_subunit_alpha"/>
</dbReference>
<dbReference type="GO" id="GO:0003682">
    <property type="term" value="F:chromatin binding"/>
    <property type="evidence" value="ECO:0007669"/>
    <property type="project" value="TreeGrafter"/>
</dbReference>
<dbReference type="PANTHER" id="PTHR15111">
    <property type="entry name" value="RNA POLYMERASE II SUBUNIT 5-MEDIATING PROTEIN NNX3"/>
    <property type="match status" value="1"/>
</dbReference>
<feature type="coiled-coil region" evidence="4">
    <location>
        <begin position="92"/>
        <end position="126"/>
    </location>
</feature>
<keyword evidence="7" id="KW-1185">Reference proteome</keyword>
<sequence length="611" mass="70196">MTDLSNQINLFSSRINEQLEKLESEYRRWTNYKHDYDALEVQLKSLPDTTTKTAMIPIGKLAFMPGKIIHTNEILVLLGDQYYAERSAKQAVDILQRRREVVVENMRLAEAELNSFRAKKEALKETSGSLTPSGQQLNEEGLPIMEIREELPPVENKPIEAKKEPVQQEGLPESVLRARAMMKEADEKMKDMLEDKENKALFDLLLVQFKVKESSESTDDGLDSDIDEEEDDRYDTEIAENMFDRFGDDEEYGLDGTVDQEDFTHYEQEKPFDSEEDEKSTPKVITKKKAPPKTTEEQPMEKTKEPQLSEKTEEPPKKMSRFKLAQQEKKKALEPIVKEADTEDTPNQDKPKKFSKFKLLRQEQKERLTKSVVTEKVPALKEVPIVRETKEEDNDLIEPKSTADRQIPQVETTKKPSRFKAEQTRMKQAVAIEKPKRTVTWDTTTSVRDHDSTHAPSVVSETASYSQPIKSDMIRSPADIFNRIKQQVDDYPSLDTEDEGQPMDLNELIKAARDNKEVFYGSTQGTETLIQPIHQEGIMVAKKSKLDNKIMKGAVMERDSVPVDLEQVQDDMDLREISSGYQQKRQNMLAATVPRKISRFKAARLGMKDQE</sequence>
<feature type="compositionally biased region" description="Acidic residues" evidence="5">
    <location>
        <begin position="247"/>
        <end position="261"/>
    </location>
</feature>
<dbReference type="AlphaFoldDB" id="A0A367KW55"/>
<comment type="caution">
    <text evidence="6">The sequence shown here is derived from an EMBL/GenBank/DDBJ whole genome shotgun (WGS) entry which is preliminary data.</text>
</comment>
<protein>
    <submittedName>
        <fullName evidence="6">Uri1, prefoldin-like chaperone</fullName>
    </submittedName>
</protein>
<proteinExistence type="inferred from homology"/>